<keyword evidence="5" id="KW-0560">Oxidoreductase</keyword>
<keyword evidence="4" id="KW-0479">Metal-binding</keyword>
<feature type="domain" description="Tyrosinase copper-binding" evidence="13">
    <location>
        <begin position="282"/>
        <end position="293"/>
    </location>
</feature>
<dbReference type="Pfam" id="PF18132">
    <property type="entry name" value="Tyrosinase_C"/>
    <property type="match status" value="1"/>
</dbReference>
<dbReference type="PRINTS" id="PR00092">
    <property type="entry name" value="TYROSINASE"/>
</dbReference>
<comment type="similarity">
    <text evidence="2">Belongs to the tyrosinase family.</text>
</comment>
<dbReference type="InterPro" id="IPR008922">
    <property type="entry name" value="Di-copper_centre_dom_sf"/>
</dbReference>
<keyword evidence="15" id="KW-1185">Reference proteome</keyword>
<evidence type="ECO:0000259" key="12">
    <source>
        <dbReference type="PROSITE" id="PS00497"/>
    </source>
</evidence>
<dbReference type="InterPro" id="IPR016216">
    <property type="entry name" value="Monophenol_mOase_fun"/>
</dbReference>
<gene>
    <name evidence="14" type="ORF">IW261DRAFT_119092</name>
</gene>
<accession>A0AA39TCK8</accession>
<evidence type="ECO:0000256" key="6">
    <source>
        <dbReference type="ARBA" id="ARBA00023008"/>
    </source>
</evidence>
<feature type="compositionally biased region" description="Polar residues" evidence="11">
    <location>
        <begin position="416"/>
        <end position="426"/>
    </location>
</feature>
<keyword evidence="8" id="KW-0470">Melanin biosynthesis</keyword>
<dbReference type="InterPro" id="IPR050316">
    <property type="entry name" value="Tyrosinase/Hemocyanin"/>
</dbReference>
<evidence type="ECO:0000256" key="2">
    <source>
        <dbReference type="ARBA" id="ARBA00009928"/>
    </source>
</evidence>
<sequence length="609" mass="65509">MSRFIITGAKGGNTQGADAPNRLEINNLVKIQDQFSLYIQALNEMYSEQQSSDISFFGIGGIHGLPYVQWDGSGSTKPVSPNWGGYCHHGSTLFPTWHRPYVALFEQVLQQHAIAIAEKYTVDQERWKAAAANLRAPYWDWAANSVPPPEVISLTTVNIIKPDGKLGPVANPLLKYGFHPIDKSFPQPYSGWPTTLRHPTSARPNATSNINDLKSDLNAAQDDITTSTYNLLTRVHTWPAFSNHTPGDGGSSSNSLEAIHDGIHDDIGAGGHMGDPAVAGFDPIFFLHHSNVDRMLSLWSALNPTVWVSKGPATGGTFTVPPNAAVDANTSLTPFWDSQTGYWASSEATITGKLGYTYPEFNGLNMGNSSVVQDAIAQVVNQLYGGPIFNLFSQTGPSTTNLLASRSLAPSSSDAQASGTSESAVTPGSGGDGLVSVRSIDPASAPALNSFYDWTARIRVKKYALGGSFSVLIFLGEVPEDPRSWRSSPSFVGAHHAFVNSAAEQCENCRNQADLVIEGFVHLNTAIAQRSGLGSFEPAVVEPYLKRELSWRVQKVDRTAVDLPDVPSLEVVVSATPLTLEPGAMFPTPGECHYHHRITAGRPGGSRPA</sequence>
<keyword evidence="6" id="KW-0186">Copper</keyword>
<evidence type="ECO:0000256" key="5">
    <source>
        <dbReference type="ARBA" id="ARBA00023002"/>
    </source>
</evidence>
<dbReference type="InterPro" id="IPR041640">
    <property type="entry name" value="Tyrosinase_C"/>
</dbReference>
<dbReference type="GO" id="GO:0046872">
    <property type="term" value="F:metal ion binding"/>
    <property type="evidence" value="ECO:0007669"/>
    <property type="project" value="UniProtKB-KW"/>
</dbReference>
<dbReference type="Proteomes" id="UP001175227">
    <property type="component" value="Unassembled WGS sequence"/>
</dbReference>
<evidence type="ECO:0000313" key="14">
    <source>
        <dbReference type="EMBL" id="KAK0480191.1"/>
    </source>
</evidence>
<feature type="region of interest" description="Disordered" evidence="11">
    <location>
        <begin position="411"/>
        <end position="430"/>
    </location>
</feature>
<dbReference type="PROSITE" id="PS00498">
    <property type="entry name" value="TYROSINASE_2"/>
    <property type="match status" value="1"/>
</dbReference>
<reference evidence="14" key="1">
    <citation type="submission" date="2023-06" db="EMBL/GenBank/DDBJ databases">
        <authorList>
            <consortium name="Lawrence Berkeley National Laboratory"/>
            <person name="Ahrendt S."/>
            <person name="Sahu N."/>
            <person name="Indic B."/>
            <person name="Wong-Bajracharya J."/>
            <person name="Merenyi Z."/>
            <person name="Ke H.-M."/>
            <person name="Monk M."/>
            <person name="Kocsube S."/>
            <person name="Drula E."/>
            <person name="Lipzen A."/>
            <person name="Balint B."/>
            <person name="Henrissat B."/>
            <person name="Andreopoulos B."/>
            <person name="Martin F.M."/>
            <person name="Harder C.B."/>
            <person name="Rigling D."/>
            <person name="Ford K.L."/>
            <person name="Foster G.D."/>
            <person name="Pangilinan J."/>
            <person name="Papanicolaou A."/>
            <person name="Barry K."/>
            <person name="LaButti K."/>
            <person name="Viragh M."/>
            <person name="Koriabine M."/>
            <person name="Yan M."/>
            <person name="Riley R."/>
            <person name="Champramary S."/>
            <person name="Plett K.L."/>
            <person name="Tsai I.J."/>
            <person name="Slot J."/>
            <person name="Sipos G."/>
            <person name="Plett J."/>
            <person name="Nagy L.G."/>
            <person name="Grigoriev I.V."/>
        </authorList>
    </citation>
    <scope>NUCLEOTIDE SEQUENCE</scope>
    <source>
        <strain evidence="14">ICMP 16352</strain>
    </source>
</reference>
<dbReference type="SUPFAM" id="SSF48056">
    <property type="entry name" value="Di-copper centre-containing domain"/>
    <property type="match status" value="1"/>
</dbReference>
<feature type="domain" description="Tyrosinase copper-binding" evidence="12">
    <location>
        <begin position="88"/>
        <end position="106"/>
    </location>
</feature>
<dbReference type="PROSITE" id="PS00497">
    <property type="entry name" value="TYROSINASE_1"/>
    <property type="match status" value="1"/>
</dbReference>
<dbReference type="EMBL" id="JAUEPR010000010">
    <property type="protein sequence ID" value="KAK0480191.1"/>
    <property type="molecule type" value="Genomic_DNA"/>
</dbReference>
<dbReference type="Gene3D" id="1.10.1280.10">
    <property type="entry name" value="Di-copper center containing domain from catechol oxidase"/>
    <property type="match status" value="1"/>
</dbReference>
<evidence type="ECO:0000256" key="11">
    <source>
        <dbReference type="SAM" id="MobiDB-lite"/>
    </source>
</evidence>
<dbReference type="GO" id="GO:0042438">
    <property type="term" value="P:melanin biosynthetic process"/>
    <property type="evidence" value="ECO:0007669"/>
    <property type="project" value="UniProtKB-KW"/>
</dbReference>
<evidence type="ECO:0000256" key="3">
    <source>
        <dbReference type="ARBA" id="ARBA00011906"/>
    </source>
</evidence>
<dbReference type="PANTHER" id="PTHR11474">
    <property type="entry name" value="TYROSINASE FAMILY MEMBER"/>
    <property type="match status" value="1"/>
</dbReference>
<dbReference type="GO" id="GO:0004503">
    <property type="term" value="F:tyrosinase activity"/>
    <property type="evidence" value="ECO:0007669"/>
    <property type="project" value="UniProtKB-EC"/>
</dbReference>
<dbReference type="Pfam" id="PF00264">
    <property type="entry name" value="Tyrosinase"/>
    <property type="match status" value="1"/>
</dbReference>
<comment type="caution">
    <text evidence="14">The sequence shown here is derived from an EMBL/GenBank/DDBJ whole genome shotgun (WGS) entry which is preliminary data.</text>
</comment>
<dbReference type="PANTHER" id="PTHR11474:SF76">
    <property type="entry name" value="SHKT DOMAIN-CONTAINING PROTEIN"/>
    <property type="match status" value="1"/>
</dbReference>
<organism evidence="14 15">
    <name type="scientific">Armillaria novae-zelandiae</name>
    <dbReference type="NCBI Taxonomy" id="153914"/>
    <lineage>
        <taxon>Eukaryota</taxon>
        <taxon>Fungi</taxon>
        <taxon>Dikarya</taxon>
        <taxon>Basidiomycota</taxon>
        <taxon>Agaricomycotina</taxon>
        <taxon>Agaricomycetes</taxon>
        <taxon>Agaricomycetidae</taxon>
        <taxon>Agaricales</taxon>
        <taxon>Marasmiineae</taxon>
        <taxon>Physalacriaceae</taxon>
        <taxon>Armillaria</taxon>
    </lineage>
</organism>
<dbReference type="EC" id="1.14.18.1" evidence="3"/>
<evidence type="ECO:0000256" key="9">
    <source>
        <dbReference type="ARBA" id="ARBA00048233"/>
    </source>
</evidence>
<proteinExistence type="inferred from homology"/>
<protein>
    <recommendedName>
        <fullName evidence="3">tyrosinase</fullName>
        <ecNumber evidence="3">1.14.18.1</ecNumber>
    </recommendedName>
</protein>
<keyword evidence="7" id="KW-0503">Monooxygenase</keyword>
<dbReference type="AlphaFoldDB" id="A0AA39TCK8"/>
<evidence type="ECO:0000256" key="4">
    <source>
        <dbReference type="ARBA" id="ARBA00022723"/>
    </source>
</evidence>
<evidence type="ECO:0000313" key="15">
    <source>
        <dbReference type="Proteomes" id="UP001175227"/>
    </source>
</evidence>
<evidence type="ECO:0000259" key="13">
    <source>
        <dbReference type="PROSITE" id="PS00498"/>
    </source>
</evidence>
<dbReference type="InterPro" id="IPR002227">
    <property type="entry name" value="Tyrosinase_Cu-bd"/>
</dbReference>
<name>A0AA39TCK8_9AGAR</name>
<dbReference type="Gene3D" id="2.60.310.20">
    <property type="match status" value="1"/>
</dbReference>
<dbReference type="PIRSF" id="PIRSF000340">
    <property type="entry name" value="MPO_fungal"/>
    <property type="match status" value="1"/>
</dbReference>
<evidence type="ECO:0000256" key="7">
    <source>
        <dbReference type="ARBA" id="ARBA00023033"/>
    </source>
</evidence>
<evidence type="ECO:0000256" key="10">
    <source>
        <dbReference type="ARBA" id="ARBA00048881"/>
    </source>
</evidence>
<evidence type="ECO:0000256" key="1">
    <source>
        <dbReference type="ARBA" id="ARBA00001973"/>
    </source>
</evidence>
<evidence type="ECO:0000256" key="8">
    <source>
        <dbReference type="ARBA" id="ARBA00023101"/>
    </source>
</evidence>
<comment type="catalytic activity">
    <reaction evidence="9">
        <text>2 L-dopa + O2 = 2 L-dopaquinone + 2 H2O</text>
        <dbReference type="Rhea" id="RHEA:34287"/>
        <dbReference type="ChEBI" id="CHEBI:15377"/>
        <dbReference type="ChEBI" id="CHEBI:15379"/>
        <dbReference type="ChEBI" id="CHEBI:57504"/>
        <dbReference type="ChEBI" id="CHEBI:57924"/>
        <dbReference type="EC" id="1.14.18.1"/>
    </reaction>
</comment>
<comment type="catalytic activity">
    <reaction evidence="10">
        <text>L-tyrosine + O2 = L-dopaquinone + H2O</text>
        <dbReference type="Rhea" id="RHEA:18117"/>
        <dbReference type="ChEBI" id="CHEBI:15377"/>
        <dbReference type="ChEBI" id="CHEBI:15379"/>
        <dbReference type="ChEBI" id="CHEBI:57924"/>
        <dbReference type="ChEBI" id="CHEBI:58315"/>
        <dbReference type="EC" id="1.14.18.1"/>
    </reaction>
</comment>
<comment type="cofactor">
    <cofactor evidence="1">
        <name>Cu(2+)</name>
        <dbReference type="ChEBI" id="CHEBI:29036"/>
    </cofactor>
</comment>